<evidence type="ECO:0000313" key="3">
    <source>
        <dbReference type="Proteomes" id="UP000276133"/>
    </source>
</evidence>
<reference evidence="2 3" key="1">
    <citation type="journal article" date="2018" name="Sci. Rep.">
        <title>Genomic signatures of local adaptation to the degree of environmental predictability in rotifers.</title>
        <authorList>
            <person name="Franch-Gras L."/>
            <person name="Hahn C."/>
            <person name="Garcia-Roger E.M."/>
            <person name="Carmona M.J."/>
            <person name="Serra M."/>
            <person name="Gomez A."/>
        </authorList>
    </citation>
    <scope>NUCLEOTIDE SEQUENCE [LARGE SCALE GENOMIC DNA]</scope>
    <source>
        <strain evidence="2">HYR1</strain>
    </source>
</reference>
<accession>A0A3M7R533</accession>
<evidence type="ECO:0000313" key="2">
    <source>
        <dbReference type="EMBL" id="RNA18501.1"/>
    </source>
</evidence>
<dbReference type="EMBL" id="REGN01004226">
    <property type="protein sequence ID" value="RNA18501.1"/>
    <property type="molecule type" value="Genomic_DNA"/>
</dbReference>
<comment type="caution">
    <text evidence="2">The sequence shown here is derived from an EMBL/GenBank/DDBJ whole genome shotgun (WGS) entry which is preliminary data.</text>
</comment>
<evidence type="ECO:0000256" key="1">
    <source>
        <dbReference type="SAM" id="Phobius"/>
    </source>
</evidence>
<protein>
    <submittedName>
        <fullName evidence="2">Uncharacterized protein</fullName>
    </submittedName>
</protein>
<keyword evidence="1" id="KW-0472">Membrane</keyword>
<sequence length="73" mass="8514">MTNDSLKTITAFWINFLSIRILGKNKLKKKKLEKSSYAISIILSLGYLFLPLAQSFNYLTYHANEKIKLIQFE</sequence>
<feature type="transmembrane region" description="Helical" evidence="1">
    <location>
        <begin position="35"/>
        <end position="53"/>
    </location>
</feature>
<keyword evidence="3" id="KW-1185">Reference proteome</keyword>
<dbReference type="Proteomes" id="UP000276133">
    <property type="component" value="Unassembled WGS sequence"/>
</dbReference>
<keyword evidence="1" id="KW-1133">Transmembrane helix</keyword>
<name>A0A3M7R533_BRAPC</name>
<keyword evidence="1" id="KW-0812">Transmembrane</keyword>
<dbReference type="AlphaFoldDB" id="A0A3M7R533"/>
<gene>
    <name evidence="2" type="ORF">BpHYR1_017296</name>
</gene>
<proteinExistence type="predicted"/>
<organism evidence="2 3">
    <name type="scientific">Brachionus plicatilis</name>
    <name type="common">Marine rotifer</name>
    <name type="synonym">Brachionus muelleri</name>
    <dbReference type="NCBI Taxonomy" id="10195"/>
    <lineage>
        <taxon>Eukaryota</taxon>
        <taxon>Metazoa</taxon>
        <taxon>Spiralia</taxon>
        <taxon>Gnathifera</taxon>
        <taxon>Rotifera</taxon>
        <taxon>Eurotatoria</taxon>
        <taxon>Monogononta</taxon>
        <taxon>Pseudotrocha</taxon>
        <taxon>Ploima</taxon>
        <taxon>Brachionidae</taxon>
        <taxon>Brachionus</taxon>
    </lineage>
</organism>